<dbReference type="EMBL" id="LCLS01000035">
    <property type="protein sequence ID" value="KKU20586.1"/>
    <property type="molecule type" value="Genomic_DNA"/>
</dbReference>
<evidence type="ECO:0000313" key="2">
    <source>
        <dbReference type="EMBL" id="KKU20586.1"/>
    </source>
</evidence>
<sequence>MTNAKLGQALDEKLQNLDLERIEAATQQLAESKNLPYAKIGLTPINPEALKLLPLERARAIQAAPLSRIGKQLRLATLNPWPP</sequence>
<dbReference type="InterPro" id="IPR037257">
    <property type="entry name" value="T2SS_E_N_sf"/>
</dbReference>
<dbReference type="Pfam" id="PF05157">
    <property type="entry name" value="MshEN"/>
    <property type="match status" value="1"/>
</dbReference>
<dbReference type="SUPFAM" id="SSF160246">
    <property type="entry name" value="EspE N-terminal domain-like"/>
    <property type="match status" value="1"/>
</dbReference>
<organism evidence="2 3">
    <name type="scientific">Candidatus Nomurabacteria bacterium GW2011_GWA1_46_11</name>
    <dbReference type="NCBI Taxonomy" id="1618732"/>
    <lineage>
        <taxon>Bacteria</taxon>
        <taxon>Candidatus Nomuraibacteriota</taxon>
    </lineage>
</organism>
<protein>
    <recommendedName>
        <fullName evidence="1">Type II secretion system protein GspE N-terminal domain-containing protein</fullName>
    </recommendedName>
</protein>
<dbReference type="InterPro" id="IPR007831">
    <property type="entry name" value="T2SS_GspE_N"/>
</dbReference>
<proteinExistence type="predicted"/>
<gene>
    <name evidence="2" type="ORF">UX31_C0035G0005</name>
</gene>
<accession>A0A0G1NJF6</accession>
<feature type="domain" description="Type II secretion system protein GspE N-terminal" evidence="1">
    <location>
        <begin position="34"/>
        <end position="81"/>
    </location>
</feature>
<evidence type="ECO:0000313" key="3">
    <source>
        <dbReference type="Proteomes" id="UP000034107"/>
    </source>
</evidence>
<dbReference type="AlphaFoldDB" id="A0A0G1NJF6"/>
<name>A0A0G1NJF6_9BACT</name>
<dbReference type="Proteomes" id="UP000034107">
    <property type="component" value="Unassembled WGS sequence"/>
</dbReference>
<comment type="caution">
    <text evidence="2">The sequence shown here is derived from an EMBL/GenBank/DDBJ whole genome shotgun (WGS) entry which is preliminary data.</text>
</comment>
<reference evidence="2 3" key="1">
    <citation type="journal article" date="2015" name="Nature">
        <title>rRNA introns, odd ribosomes, and small enigmatic genomes across a large radiation of phyla.</title>
        <authorList>
            <person name="Brown C.T."/>
            <person name="Hug L.A."/>
            <person name="Thomas B.C."/>
            <person name="Sharon I."/>
            <person name="Castelle C.J."/>
            <person name="Singh A."/>
            <person name="Wilkins M.J."/>
            <person name="Williams K.H."/>
            <person name="Banfield J.F."/>
        </authorList>
    </citation>
    <scope>NUCLEOTIDE SEQUENCE [LARGE SCALE GENOMIC DNA]</scope>
</reference>
<evidence type="ECO:0000259" key="1">
    <source>
        <dbReference type="Pfam" id="PF05157"/>
    </source>
</evidence>